<gene>
    <name evidence="2" type="ORF">EP867_18075</name>
</gene>
<proteinExistence type="predicted"/>
<reference evidence="2 3" key="1">
    <citation type="journal article" date="2015" name="Int. J. Syst. Evol. Microbiol.">
        <title>Gemmobacter intermedius sp. nov., isolated from a white stork (Ciconia ciconia).</title>
        <authorList>
            <person name="Kampfer P."/>
            <person name="Jerzak L."/>
            <person name="Wilharm G."/>
            <person name="Golke J."/>
            <person name="Busse H.J."/>
            <person name="Glaeser S.P."/>
        </authorList>
    </citation>
    <scope>NUCLEOTIDE SEQUENCE [LARGE SCALE GENOMIC DNA]</scope>
    <source>
        <strain evidence="2 3">119/4</strain>
    </source>
</reference>
<dbReference type="EMBL" id="SBLC01000061">
    <property type="protein sequence ID" value="RWY36382.1"/>
    <property type="molecule type" value="Genomic_DNA"/>
</dbReference>
<dbReference type="SUPFAM" id="SSF47413">
    <property type="entry name" value="lambda repressor-like DNA-binding domains"/>
    <property type="match status" value="1"/>
</dbReference>
<evidence type="ECO:0000259" key="1">
    <source>
        <dbReference type="PROSITE" id="PS50943"/>
    </source>
</evidence>
<accession>A0A3S3ULB2</accession>
<keyword evidence="3" id="KW-1185">Reference proteome</keyword>
<dbReference type="GO" id="GO:0003677">
    <property type="term" value="F:DNA binding"/>
    <property type="evidence" value="ECO:0007669"/>
    <property type="project" value="InterPro"/>
</dbReference>
<dbReference type="Gene3D" id="1.10.260.40">
    <property type="entry name" value="lambda repressor-like DNA-binding domains"/>
    <property type="match status" value="1"/>
</dbReference>
<evidence type="ECO:0000313" key="3">
    <source>
        <dbReference type="Proteomes" id="UP000287168"/>
    </source>
</evidence>
<dbReference type="InterPro" id="IPR001387">
    <property type="entry name" value="Cro/C1-type_HTH"/>
</dbReference>
<dbReference type="RefSeq" id="WP_128490857.1">
    <property type="nucleotide sequence ID" value="NZ_JBHLXB010000045.1"/>
</dbReference>
<sequence length="115" mass="13246">MREYYPHNVDFIKSTNGGLLNISQFVNLCGMADVPLYIEIGQRLEAIREAFSDLNQKEWADRHGFGTSTYNNWVKGIRRIPVESAEKLCDLYGLDLDFIYRGKRDGLSENARKVL</sequence>
<name>A0A3S3ULB2_9RHOB</name>
<dbReference type="SMART" id="SM00530">
    <property type="entry name" value="HTH_XRE"/>
    <property type="match status" value="1"/>
</dbReference>
<evidence type="ECO:0000313" key="2">
    <source>
        <dbReference type="EMBL" id="RWY36382.1"/>
    </source>
</evidence>
<feature type="domain" description="HTH cro/C1-type" evidence="1">
    <location>
        <begin position="44"/>
        <end position="99"/>
    </location>
</feature>
<comment type="caution">
    <text evidence="2">The sequence shown here is derived from an EMBL/GenBank/DDBJ whole genome shotgun (WGS) entry which is preliminary data.</text>
</comment>
<organism evidence="2 3">
    <name type="scientific">Falsigemmobacter intermedius</name>
    <dbReference type="NCBI Taxonomy" id="1553448"/>
    <lineage>
        <taxon>Bacteria</taxon>
        <taxon>Pseudomonadati</taxon>
        <taxon>Pseudomonadota</taxon>
        <taxon>Alphaproteobacteria</taxon>
        <taxon>Rhodobacterales</taxon>
        <taxon>Paracoccaceae</taxon>
        <taxon>Falsigemmobacter</taxon>
    </lineage>
</organism>
<dbReference type="InterPro" id="IPR010982">
    <property type="entry name" value="Lambda_DNA-bd_dom_sf"/>
</dbReference>
<dbReference type="PROSITE" id="PS50943">
    <property type="entry name" value="HTH_CROC1"/>
    <property type="match status" value="1"/>
</dbReference>
<dbReference type="CDD" id="cd00093">
    <property type="entry name" value="HTH_XRE"/>
    <property type="match status" value="1"/>
</dbReference>
<protein>
    <submittedName>
        <fullName evidence="2">XRE family transcriptional regulator</fullName>
    </submittedName>
</protein>
<dbReference type="Proteomes" id="UP000287168">
    <property type="component" value="Unassembled WGS sequence"/>
</dbReference>
<dbReference type="Pfam" id="PF01381">
    <property type="entry name" value="HTH_3"/>
    <property type="match status" value="1"/>
</dbReference>
<dbReference type="OrthoDB" id="7873382at2"/>
<dbReference type="AlphaFoldDB" id="A0A3S3ULB2"/>